<comment type="subcellular location">
    <subcellularLocation>
        <location evidence="1">Cell membrane</location>
        <topology evidence="1">Multi-pass membrane protein</topology>
    </subcellularLocation>
</comment>
<keyword evidence="2" id="KW-1003">Cell membrane</keyword>
<dbReference type="GO" id="GO:0005886">
    <property type="term" value="C:plasma membrane"/>
    <property type="evidence" value="ECO:0007669"/>
    <property type="project" value="UniProtKB-SubCell"/>
</dbReference>
<keyword evidence="3" id="KW-0812">Transmembrane</keyword>
<keyword evidence="7" id="KW-0472">Membrane</keyword>
<dbReference type="Gene3D" id="1.20.1070.10">
    <property type="entry name" value="Rhodopsin 7-helix transmembrane proteins"/>
    <property type="match status" value="1"/>
</dbReference>
<accession>A0A7K4J6K3</accession>
<keyword evidence="9" id="KW-0807">Transducer</keyword>
<evidence type="ECO:0000256" key="2">
    <source>
        <dbReference type="ARBA" id="ARBA00022475"/>
    </source>
</evidence>
<evidence type="ECO:0000256" key="5">
    <source>
        <dbReference type="ARBA" id="ARBA00022989"/>
    </source>
</evidence>
<evidence type="ECO:0000256" key="8">
    <source>
        <dbReference type="ARBA" id="ARBA00023170"/>
    </source>
</evidence>
<dbReference type="Pfam" id="PF13853">
    <property type="entry name" value="7tm_4"/>
    <property type="match status" value="1"/>
</dbReference>
<sequence>QVSNCSFIPEFLLLAFTDIWELQLLHFWMLSGIHLAAFLGKSLIITTDSNHHLQTPMWCPQTLPPWHELDLLHLCSQIHSISLWDTRNISYTGCASQLIFFHLFLSVESFLVTAKACDCYIAICQALHCGSLLGSRACVHMAAAAWGGGFLDALL</sequence>
<evidence type="ECO:0000313" key="11">
    <source>
        <dbReference type="Proteomes" id="UP000531151"/>
    </source>
</evidence>
<proteinExistence type="predicted"/>
<dbReference type="InterPro" id="IPR050516">
    <property type="entry name" value="Olfactory_GPCR"/>
</dbReference>
<evidence type="ECO:0000256" key="9">
    <source>
        <dbReference type="ARBA" id="ARBA00023224"/>
    </source>
</evidence>
<keyword evidence="4" id="KW-0716">Sensory transduction</keyword>
<dbReference type="Proteomes" id="UP000531151">
    <property type="component" value="Unassembled WGS sequence"/>
</dbReference>
<dbReference type="GO" id="GO:0004984">
    <property type="term" value="F:olfactory receptor activity"/>
    <property type="evidence" value="ECO:0007669"/>
    <property type="project" value="InterPro"/>
</dbReference>
<keyword evidence="8" id="KW-0675">Receptor</keyword>
<organism evidence="10 11">
    <name type="scientific">Geococcyx californianus</name>
    <name type="common">Greater roadrunner</name>
    <name type="synonym">Saurothera californiana</name>
    <dbReference type="NCBI Taxonomy" id="8947"/>
    <lineage>
        <taxon>Eukaryota</taxon>
        <taxon>Metazoa</taxon>
        <taxon>Chordata</taxon>
        <taxon>Craniata</taxon>
        <taxon>Vertebrata</taxon>
        <taxon>Euteleostomi</taxon>
        <taxon>Archelosauria</taxon>
        <taxon>Archosauria</taxon>
        <taxon>Dinosauria</taxon>
        <taxon>Saurischia</taxon>
        <taxon>Theropoda</taxon>
        <taxon>Coelurosauria</taxon>
        <taxon>Aves</taxon>
        <taxon>Neognathae</taxon>
        <taxon>Neoaves</taxon>
        <taxon>Otidimorphae</taxon>
        <taxon>Cuculiformes</taxon>
        <taxon>Neomorphidae</taxon>
        <taxon>Geococcyx</taxon>
    </lineage>
</organism>
<gene>
    <name evidence="10" type="primary">Or4k2</name>
    <name evidence="10" type="ORF">GEOCAL_R00481</name>
</gene>
<dbReference type="AlphaFoldDB" id="A0A7K4J6K3"/>
<dbReference type="OrthoDB" id="5967898at2759"/>
<dbReference type="SUPFAM" id="SSF81321">
    <property type="entry name" value="Family A G protein-coupled receptor-like"/>
    <property type="match status" value="1"/>
</dbReference>
<keyword evidence="5" id="KW-1133">Transmembrane helix</keyword>
<keyword evidence="11" id="KW-1185">Reference proteome</keyword>
<name>A0A7K4J6K3_GEOCA</name>
<evidence type="ECO:0000256" key="1">
    <source>
        <dbReference type="ARBA" id="ARBA00004651"/>
    </source>
</evidence>
<dbReference type="InterPro" id="IPR000725">
    <property type="entry name" value="Olfact_rcpt"/>
</dbReference>
<keyword evidence="6" id="KW-0297">G-protein coupled receptor</keyword>
<feature type="non-terminal residue" evidence="10">
    <location>
        <position position="1"/>
    </location>
</feature>
<reference evidence="10 11" key="1">
    <citation type="submission" date="2019-09" db="EMBL/GenBank/DDBJ databases">
        <title>Bird 10,000 Genomes (B10K) Project - Family phase.</title>
        <authorList>
            <person name="Zhang G."/>
        </authorList>
    </citation>
    <scope>NUCLEOTIDE SEQUENCE [LARGE SCALE GENOMIC DNA]</scope>
    <source>
        <strain evidence="10">B10K-CU-031-07</strain>
        <tissue evidence="10">Muscle</tissue>
    </source>
</reference>
<dbReference type="PANTHER" id="PTHR26452">
    <property type="entry name" value="OLFACTORY RECEPTOR"/>
    <property type="match status" value="1"/>
</dbReference>
<evidence type="ECO:0000256" key="3">
    <source>
        <dbReference type="ARBA" id="ARBA00022692"/>
    </source>
</evidence>
<dbReference type="EMBL" id="VWPV01014670">
    <property type="protein sequence ID" value="NWH60922.1"/>
    <property type="molecule type" value="Genomic_DNA"/>
</dbReference>
<dbReference type="GO" id="GO:0004930">
    <property type="term" value="F:G protein-coupled receptor activity"/>
    <property type="evidence" value="ECO:0007669"/>
    <property type="project" value="UniProtKB-KW"/>
</dbReference>
<evidence type="ECO:0000256" key="4">
    <source>
        <dbReference type="ARBA" id="ARBA00022725"/>
    </source>
</evidence>
<feature type="non-terminal residue" evidence="10">
    <location>
        <position position="155"/>
    </location>
</feature>
<comment type="caution">
    <text evidence="10">The sequence shown here is derived from an EMBL/GenBank/DDBJ whole genome shotgun (WGS) entry which is preliminary data.</text>
</comment>
<evidence type="ECO:0000313" key="10">
    <source>
        <dbReference type="EMBL" id="NWH60922.1"/>
    </source>
</evidence>
<evidence type="ECO:0000256" key="7">
    <source>
        <dbReference type="ARBA" id="ARBA00023136"/>
    </source>
</evidence>
<protein>
    <submittedName>
        <fullName evidence="10">OR4K2 protein</fullName>
    </submittedName>
</protein>
<evidence type="ECO:0000256" key="6">
    <source>
        <dbReference type="ARBA" id="ARBA00023040"/>
    </source>
</evidence>
<keyword evidence="4" id="KW-0552">Olfaction</keyword>